<protein>
    <submittedName>
        <fullName evidence="2">Uncharacterized protein</fullName>
    </submittedName>
</protein>
<feature type="compositionally biased region" description="Acidic residues" evidence="1">
    <location>
        <begin position="51"/>
        <end position="68"/>
    </location>
</feature>
<dbReference type="AlphaFoldDB" id="A0A4C1TTJ8"/>
<evidence type="ECO:0000256" key="1">
    <source>
        <dbReference type="SAM" id="MobiDB-lite"/>
    </source>
</evidence>
<proteinExistence type="predicted"/>
<evidence type="ECO:0000313" key="2">
    <source>
        <dbReference type="EMBL" id="GBP17228.1"/>
    </source>
</evidence>
<keyword evidence="3" id="KW-1185">Reference proteome</keyword>
<dbReference type="Proteomes" id="UP000299102">
    <property type="component" value="Unassembled WGS sequence"/>
</dbReference>
<feature type="compositionally biased region" description="Polar residues" evidence="1">
    <location>
        <begin position="107"/>
        <end position="122"/>
    </location>
</feature>
<evidence type="ECO:0000313" key="3">
    <source>
        <dbReference type="Proteomes" id="UP000299102"/>
    </source>
</evidence>
<feature type="compositionally biased region" description="Basic and acidic residues" evidence="1">
    <location>
        <begin position="77"/>
        <end position="95"/>
    </location>
</feature>
<dbReference type="EMBL" id="BGZK01006245">
    <property type="protein sequence ID" value="GBP17228.1"/>
    <property type="molecule type" value="Genomic_DNA"/>
</dbReference>
<comment type="caution">
    <text evidence="2">The sequence shown here is derived from an EMBL/GenBank/DDBJ whole genome shotgun (WGS) entry which is preliminary data.</text>
</comment>
<accession>A0A4C1TTJ8</accession>
<organism evidence="2 3">
    <name type="scientific">Eumeta variegata</name>
    <name type="common">Bagworm moth</name>
    <name type="synonym">Eumeta japonica</name>
    <dbReference type="NCBI Taxonomy" id="151549"/>
    <lineage>
        <taxon>Eukaryota</taxon>
        <taxon>Metazoa</taxon>
        <taxon>Ecdysozoa</taxon>
        <taxon>Arthropoda</taxon>
        <taxon>Hexapoda</taxon>
        <taxon>Insecta</taxon>
        <taxon>Pterygota</taxon>
        <taxon>Neoptera</taxon>
        <taxon>Endopterygota</taxon>
        <taxon>Lepidoptera</taxon>
        <taxon>Glossata</taxon>
        <taxon>Ditrysia</taxon>
        <taxon>Tineoidea</taxon>
        <taxon>Psychidae</taxon>
        <taxon>Oiketicinae</taxon>
        <taxon>Eumeta</taxon>
    </lineage>
</organism>
<feature type="region of interest" description="Disordered" evidence="1">
    <location>
        <begin position="1"/>
        <end position="122"/>
    </location>
</feature>
<name>A0A4C1TTJ8_EUMVA</name>
<dbReference type="STRING" id="151549.A0A4C1TTJ8"/>
<reference evidence="2 3" key="1">
    <citation type="journal article" date="2019" name="Commun. Biol.">
        <title>The bagworm genome reveals a unique fibroin gene that provides high tensile strength.</title>
        <authorList>
            <person name="Kono N."/>
            <person name="Nakamura H."/>
            <person name="Ohtoshi R."/>
            <person name="Tomita M."/>
            <person name="Numata K."/>
            <person name="Arakawa K."/>
        </authorList>
    </citation>
    <scope>NUCLEOTIDE SEQUENCE [LARGE SCALE GENOMIC DNA]</scope>
</reference>
<sequence>MIDDAALGELDPWGDEETKSFYTDLPDLRQFLPNFSAPKVDPEQMENTSEMTEEALDADIDNDLDLDDPPSTTSDPPNEKDQMDNDEAGVEKLPDKIGNALMEVGRQSKSVPSSNKQQFAQF</sequence>
<gene>
    <name evidence="2" type="ORF">EVAR_74045_1</name>
</gene>